<dbReference type="Pfam" id="PF03992">
    <property type="entry name" value="ABM"/>
    <property type="match status" value="1"/>
</dbReference>
<dbReference type="InterPro" id="IPR011008">
    <property type="entry name" value="Dimeric_a/b-barrel"/>
</dbReference>
<proteinExistence type="predicted"/>
<dbReference type="Gene3D" id="3.30.70.100">
    <property type="match status" value="1"/>
</dbReference>
<keyword evidence="2" id="KW-0503">Monooxygenase</keyword>
<sequence>MLIVAGYLYVSSEDIERFQGEFQTFAVATRQRKGNISYDAAIEDPKSGKLILLERWTDQAALSAHLNAIDTVQFVNRWERLMRGDIRKYDASNERDLMTQ</sequence>
<dbReference type="OrthoDB" id="9812192at2"/>
<dbReference type="GO" id="GO:0004497">
    <property type="term" value="F:monooxygenase activity"/>
    <property type="evidence" value="ECO:0007669"/>
    <property type="project" value="UniProtKB-KW"/>
</dbReference>
<dbReference type="STRING" id="1190415.SAMN05216593_103251"/>
<keyword evidence="2" id="KW-0560">Oxidoreductase</keyword>
<evidence type="ECO:0000259" key="1">
    <source>
        <dbReference type="PROSITE" id="PS51725"/>
    </source>
</evidence>
<reference evidence="2 3" key="1">
    <citation type="submission" date="2016-11" db="EMBL/GenBank/DDBJ databases">
        <authorList>
            <person name="Jaros S."/>
            <person name="Januszkiewicz K."/>
            <person name="Wedrychowicz H."/>
        </authorList>
    </citation>
    <scope>NUCLEOTIDE SEQUENCE [LARGE SCALE GENOMIC DNA]</scope>
    <source>
        <strain evidence="2 3">LMG 26898</strain>
    </source>
</reference>
<gene>
    <name evidence="2" type="ORF">SAMN05216593_103251</name>
</gene>
<feature type="domain" description="ABM" evidence="1">
    <location>
        <begin position="2"/>
        <end position="90"/>
    </location>
</feature>
<dbReference type="PROSITE" id="PS51725">
    <property type="entry name" value="ABM"/>
    <property type="match status" value="1"/>
</dbReference>
<dbReference type="EMBL" id="FRDA01000003">
    <property type="protein sequence ID" value="SHM80558.1"/>
    <property type="molecule type" value="Genomic_DNA"/>
</dbReference>
<dbReference type="AlphaFoldDB" id="A0A1M7LQU9"/>
<dbReference type="InterPro" id="IPR007138">
    <property type="entry name" value="ABM_dom"/>
</dbReference>
<accession>A0A1M7LQU9</accession>
<dbReference type="RefSeq" id="WP_073163707.1">
    <property type="nucleotide sequence ID" value="NZ_FRDA01000003.1"/>
</dbReference>
<evidence type="ECO:0000313" key="2">
    <source>
        <dbReference type="EMBL" id="SHM80558.1"/>
    </source>
</evidence>
<name>A0A1M7LQU9_9PSED</name>
<protein>
    <submittedName>
        <fullName evidence="2">Quinol monooxygenase YgiN</fullName>
    </submittedName>
</protein>
<dbReference type="Proteomes" id="UP000183983">
    <property type="component" value="Unassembled WGS sequence"/>
</dbReference>
<evidence type="ECO:0000313" key="3">
    <source>
        <dbReference type="Proteomes" id="UP000183983"/>
    </source>
</evidence>
<dbReference type="SUPFAM" id="SSF54909">
    <property type="entry name" value="Dimeric alpha+beta barrel"/>
    <property type="match status" value="1"/>
</dbReference>
<organism evidence="2 3">
    <name type="scientific">Pseudomonas asturiensis</name>
    <dbReference type="NCBI Taxonomy" id="1190415"/>
    <lineage>
        <taxon>Bacteria</taxon>
        <taxon>Pseudomonadati</taxon>
        <taxon>Pseudomonadota</taxon>
        <taxon>Gammaproteobacteria</taxon>
        <taxon>Pseudomonadales</taxon>
        <taxon>Pseudomonadaceae</taxon>
        <taxon>Pseudomonas</taxon>
    </lineage>
</organism>